<reference evidence="2" key="1">
    <citation type="submission" date="2020-02" db="EMBL/GenBank/DDBJ databases">
        <authorList>
            <person name="Meier V. D."/>
        </authorList>
    </citation>
    <scope>NUCLEOTIDE SEQUENCE</scope>
    <source>
        <strain evidence="2">AVDCRST_MAG22</strain>
    </source>
</reference>
<organism evidence="2">
    <name type="scientific">uncultured Rubrobacteraceae bacterium</name>
    <dbReference type="NCBI Taxonomy" id="349277"/>
    <lineage>
        <taxon>Bacteria</taxon>
        <taxon>Bacillati</taxon>
        <taxon>Actinomycetota</taxon>
        <taxon>Rubrobacteria</taxon>
        <taxon>Rubrobacterales</taxon>
        <taxon>Rubrobacteraceae</taxon>
        <taxon>environmental samples</taxon>
    </lineage>
</organism>
<feature type="compositionally biased region" description="Basic residues" evidence="1">
    <location>
        <begin position="249"/>
        <end position="260"/>
    </location>
</feature>
<name>A0A6J4Q5A7_9ACTN</name>
<feature type="compositionally biased region" description="Basic and acidic residues" evidence="1">
    <location>
        <begin position="26"/>
        <end position="54"/>
    </location>
</feature>
<gene>
    <name evidence="2" type="ORF">AVDCRST_MAG22-3433</name>
</gene>
<evidence type="ECO:0000313" key="2">
    <source>
        <dbReference type="EMBL" id="CAA9432523.1"/>
    </source>
</evidence>
<feature type="region of interest" description="Disordered" evidence="1">
    <location>
        <begin position="1"/>
        <end position="80"/>
    </location>
</feature>
<feature type="compositionally biased region" description="Basic residues" evidence="1">
    <location>
        <begin position="279"/>
        <end position="308"/>
    </location>
</feature>
<feature type="compositionally biased region" description="Basic residues" evidence="1">
    <location>
        <begin position="1"/>
        <end position="24"/>
    </location>
</feature>
<accession>A0A6J4Q5A7</accession>
<evidence type="ECO:0000256" key="1">
    <source>
        <dbReference type="SAM" id="MobiDB-lite"/>
    </source>
</evidence>
<dbReference type="AlphaFoldDB" id="A0A6J4Q5A7"/>
<feature type="compositionally biased region" description="Basic and acidic residues" evidence="1">
    <location>
        <begin position="196"/>
        <end position="230"/>
    </location>
</feature>
<dbReference type="EMBL" id="CADCUV010000162">
    <property type="protein sequence ID" value="CAA9432523.1"/>
    <property type="molecule type" value="Genomic_DNA"/>
</dbReference>
<feature type="non-terminal residue" evidence="2">
    <location>
        <position position="1"/>
    </location>
</feature>
<feature type="compositionally biased region" description="Basic residues" evidence="1">
    <location>
        <begin position="157"/>
        <end position="183"/>
    </location>
</feature>
<feature type="compositionally biased region" description="Basic residues" evidence="1">
    <location>
        <begin position="56"/>
        <end position="68"/>
    </location>
</feature>
<sequence>DGLRAAQRRVHGRRGRVRRLHGHGPGRVEDRQGRRPVPRRERPAGVLRRQDGLPRHQLHPHPGGHRHGGQGAGLYRGLPDQGLGQERARLRRRPGDHARVRERGPLLLRARSHRELRLLRRVRGFGYRRGDGRAFGRRDHRLHLRRHGGCGDEPGRHGVRRVPRAREHRRGRRPERGLRPRGRGRAEGAAQRGRAARRDPRARGRLDEGPQAREDRPRAHRGADQARGSDGRAGSGRRRGDRGPDRRGRGQRAGHRGGGRHRQEGCSQGRGAPPQGHGGGHRGRRGRRPARGDRRRGRHRARFRHRPV</sequence>
<feature type="non-terminal residue" evidence="2">
    <location>
        <position position="308"/>
    </location>
</feature>
<proteinExistence type="predicted"/>
<feature type="region of interest" description="Disordered" evidence="1">
    <location>
        <begin position="144"/>
        <end position="308"/>
    </location>
</feature>
<protein>
    <submittedName>
        <fullName evidence="2">Uncharacterized protein</fullName>
    </submittedName>
</protein>